<dbReference type="RefSeq" id="WP_256407646.1">
    <property type="nucleotide sequence ID" value="NZ_JANHDN010000001.1"/>
</dbReference>
<dbReference type="Gene3D" id="3.40.630.10">
    <property type="entry name" value="Zn peptidases"/>
    <property type="match status" value="1"/>
</dbReference>
<evidence type="ECO:0000313" key="7">
    <source>
        <dbReference type="Proteomes" id="UP001596545"/>
    </source>
</evidence>
<dbReference type="SUPFAM" id="SSF53187">
    <property type="entry name" value="Zn-dependent exopeptidases"/>
    <property type="match status" value="1"/>
</dbReference>
<proteinExistence type="predicted"/>
<feature type="domain" description="Succinylglutamate desuccinylase/Aspartoacylase catalytic" evidence="5">
    <location>
        <begin position="14"/>
        <end position="98"/>
    </location>
</feature>
<evidence type="ECO:0000256" key="3">
    <source>
        <dbReference type="ARBA" id="ARBA00022801"/>
    </source>
</evidence>
<dbReference type="InterPro" id="IPR055438">
    <property type="entry name" value="AstE_AspA_cat"/>
</dbReference>
<dbReference type="EMBL" id="JBHTBL010000002">
    <property type="protein sequence ID" value="MFC7323681.1"/>
    <property type="molecule type" value="Genomic_DNA"/>
</dbReference>
<keyword evidence="4" id="KW-0862">Zinc</keyword>
<evidence type="ECO:0000313" key="6">
    <source>
        <dbReference type="EMBL" id="MFC7323681.1"/>
    </source>
</evidence>
<reference evidence="6 7" key="1">
    <citation type="journal article" date="2019" name="Int. J. Syst. Evol. Microbiol.">
        <title>The Global Catalogue of Microorganisms (GCM) 10K type strain sequencing project: providing services to taxonomists for standard genome sequencing and annotation.</title>
        <authorList>
            <consortium name="The Broad Institute Genomics Platform"/>
            <consortium name="The Broad Institute Genome Sequencing Center for Infectious Disease"/>
            <person name="Wu L."/>
            <person name="Ma J."/>
        </authorList>
    </citation>
    <scope>NUCLEOTIDE SEQUENCE [LARGE SCALE GENOMIC DNA]</scope>
    <source>
        <strain evidence="6 7">CGMCC 1.12554</strain>
    </source>
</reference>
<organism evidence="6 7">
    <name type="scientific">Halorubrum rutilum</name>
    <dbReference type="NCBI Taxonomy" id="1364933"/>
    <lineage>
        <taxon>Archaea</taxon>
        <taxon>Methanobacteriati</taxon>
        <taxon>Methanobacteriota</taxon>
        <taxon>Stenosarchaea group</taxon>
        <taxon>Halobacteria</taxon>
        <taxon>Halobacteriales</taxon>
        <taxon>Haloferacaceae</taxon>
        <taxon>Halorubrum</taxon>
    </lineage>
</organism>
<dbReference type="Proteomes" id="UP001596545">
    <property type="component" value="Unassembled WGS sequence"/>
</dbReference>
<comment type="cofactor">
    <cofactor evidence="1">
        <name>Zn(2+)</name>
        <dbReference type="ChEBI" id="CHEBI:29105"/>
    </cofactor>
</comment>
<comment type="caution">
    <text evidence="6">The sequence shown here is derived from an EMBL/GenBank/DDBJ whole genome shotgun (WGS) entry which is preliminary data.</text>
</comment>
<dbReference type="PANTHER" id="PTHR15162:SF7">
    <property type="entry name" value="SUCCINYLGLUTAMATE DESUCCINYLASE"/>
    <property type="match status" value="1"/>
</dbReference>
<sequence>MRVEVLGTWETTDTPPVAVVGAIHGDEPCGARAIERFLTSAFVETIRRPVKLIIANERALAAGTRYVDADLNRSFPGTADSDVHEEQLAADLLEEIAGCVTLGFHSTVSFAEPFGTLADPTPLKATIMEALPLAHAADFSGVVDGRSVNLPRFVNVEAGYQGSDTAAENAYECLLAFLRVMDVLPGEVPSTPTTHYLVQDAIHKATDQTYRVHVDNFERVAAGNVFATTTAGEELVADEEFWPVLLSATGHDVLLGYRSIRLGKLGDASS</sequence>
<keyword evidence="7" id="KW-1185">Reference proteome</keyword>
<dbReference type="GO" id="GO:0016787">
    <property type="term" value="F:hydrolase activity"/>
    <property type="evidence" value="ECO:0007669"/>
    <property type="project" value="UniProtKB-KW"/>
</dbReference>
<dbReference type="GO" id="GO:0046872">
    <property type="term" value="F:metal ion binding"/>
    <property type="evidence" value="ECO:0007669"/>
    <property type="project" value="UniProtKB-KW"/>
</dbReference>
<dbReference type="PANTHER" id="PTHR15162">
    <property type="entry name" value="ASPARTOACYLASE"/>
    <property type="match status" value="1"/>
</dbReference>
<keyword evidence="3" id="KW-0378">Hydrolase</keyword>
<protein>
    <submittedName>
        <fullName evidence="6">Succinylglutamate desuccinylase/aspartoacylase family protein</fullName>
    </submittedName>
</protein>
<evidence type="ECO:0000256" key="2">
    <source>
        <dbReference type="ARBA" id="ARBA00022723"/>
    </source>
</evidence>
<dbReference type="AlphaFoldDB" id="A0ABD6AI00"/>
<dbReference type="InterPro" id="IPR050178">
    <property type="entry name" value="AspA/AstE_fam"/>
</dbReference>
<evidence type="ECO:0000256" key="1">
    <source>
        <dbReference type="ARBA" id="ARBA00001947"/>
    </source>
</evidence>
<keyword evidence="2" id="KW-0479">Metal-binding</keyword>
<name>A0ABD6AI00_9EURY</name>
<gene>
    <name evidence="6" type="ORF">ACFQMF_03685</name>
</gene>
<dbReference type="Pfam" id="PF24827">
    <property type="entry name" value="AstE_AspA_cat"/>
    <property type="match status" value="1"/>
</dbReference>
<evidence type="ECO:0000256" key="4">
    <source>
        <dbReference type="ARBA" id="ARBA00022833"/>
    </source>
</evidence>
<evidence type="ECO:0000259" key="5">
    <source>
        <dbReference type="Pfam" id="PF24827"/>
    </source>
</evidence>
<accession>A0ABD6AI00</accession>